<comment type="caution">
    <text evidence="1">The sequence shown here is derived from an EMBL/GenBank/DDBJ whole genome shotgun (WGS) entry which is preliminary data.</text>
</comment>
<dbReference type="AlphaFoldDB" id="A0AAD8PK88"/>
<keyword evidence="2" id="KW-1185">Reference proteome</keyword>
<reference evidence="1" key="1">
    <citation type="submission" date="2021-06" db="EMBL/GenBank/DDBJ databases">
        <title>Comparative genomics, transcriptomics and evolutionary studies reveal genomic signatures of adaptation to plant cell wall in hemibiotrophic fungi.</title>
        <authorList>
            <consortium name="DOE Joint Genome Institute"/>
            <person name="Baroncelli R."/>
            <person name="Diaz J.F."/>
            <person name="Benocci T."/>
            <person name="Peng M."/>
            <person name="Battaglia E."/>
            <person name="Haridas S."/>
            <person name="Andreopoulos W."/>
            <person name="Labutti K."/>
            <person name="Pangilinan J."/>
            <person name="Floch G.L."/>
            <person name="Makela M.R."/>
            <person name="Henrissat B."/>
            <person name="Grigoriev I.V."/>
            <person name="Crouch J.A."/>
            <person name="De Vries R.P."/>
            <person name="Sukno S.A."/>
            <person name="Thon M.R."/>
        </authorList>
    </citation>
    <scope>NUCLEOTIDE SEQUENCE</scope>
    <source>
        <strain evidence="1">CBS 125086</strain>
    </source>
</reference>
<evidence type="ECO:0000313" key="1">
    <source>
        <dbReference type="EMBL" id="KAK1565934.1"/>
    </source>
</evidence>
<dbReference type="GeneID" id="85443679"/>
<accession>A0AAD8PK88</accession>
<sequence length="53" mass="6286">MRVRSNWKCHGVATWVTTQDLQQYHNGPYILHVPWLTLHWSYAAAAFSITYCY</sequence>
<proteinExistence type="predicted"/>
<gene>
    <name evidence="1" type="ORF">LY79DRAFT_573104</name>
</gene>
<dbReference type="RefSeq" id="XP_060407184.1">
    <property type="nucleotide sequence ID" value="XM_060559439.1"/>
</dbReference>
<dbReference type="Proteomes" id="UP001230504">
    <property type="component" value="Unassembled WGS sequence"/>
</dbReference>
<dbReference type="EMBL" id="JAHLJV010000177">
    <property type="protein sequence ID" value="KAK1565934.1"/>
    <property type="molecule type" value="Genomic_DNA"/>
</dbReference>
<protein>
    <submittedName>
        <fullName evidence="1">Uncharacterized protein</fullName>
    </submittedName>
</protein>
<evidence type="ECO:0000313" key="2">
    <source>
        <dbReference type="Proteomes" id="UP001230504"/>
    </source>
</evidence>
<name>A0AAD8PK88_9PEZI</name>
<organism evidence="1 2">
    <name type="scientific">Colletotrichum navitas</name>
    <dbReference type="NCBI Taxonomy" id="681940"/>
    <lineage>
        <taxon>Eukaryota</taxon>
        <taxon>Fungi</taxon>
        <taxon>Dikarya</taxon>
        <taxon>Ascomycota</taxon>
        <taxon>Pezizomycotina</taxon>
        <taxon>Sordariomycetes</taxon>
        <taxon>Hypocreomycetidae</taxon>
        <taxon>Glomerellales</taxon>
        <taxon>Glomerellaceae</taxon>
        <taxon>Colletotrichum</taxon>
        <taxon>Colletotrichum graminicola species complex</taxon>
    </lineage>
</organism>